<dbReference type="PANTHER" id="PTHR15020:SF50">
    <property type="entry name" value="UPF0659 PROTEIN YMR090W"/>
    <property type="match status" value="1"/>
</dbReference>
<reference evidence="2 3" key="1">
    <citation type="submission" date="2022-03" db="EMBL/GenBank/DDBJ databases">
        <title>Draft genome sequence of Furfurilactobacillus curtus JCM 31185.</title>
        <authorList>
            <person name="Suzuki S."/>
            <person name="Endo A."/>
            <person name="Kajikawa A."/>
        </authorList>
    </citation>
    <scope>NUCLEOTIDE SEQUENCE [LARGE SCALE GENOMIC DNA]</scope>
    <source>
        <strain evidence="2 3">JCM 31185</strain>
    </source>
</reference>
<dbReference type="SUPFAM" id="SSF51735">
    <property type="entry name" value="NAD(P)-binding Rossmann-fold domains"/>
    <property type="match status" value="1"/>
</dbReference>
<dbReference type="RefSeq" id="WP_407882307.1">
    <property type="nucleotide sequence ID" value="NZ_BQXO01000001.1"/>
</dbReference>
<organism evidence="2 3">
    <name type="scientific">Furfurilactobacillus curtus</name>
    <dbReference type="NCBI Taxonomy" id="1746200"/>
    <lineage>
        <taxon>Bacteria</taxon>
        <taxon>Bacillati</taxon>
        <taxon>Bacillota</taxon>
        <taxon>Bacilli</taxon>
        <taxon>Lactobacillales</taxon>
        <taxon>Lactobacillaceae</taxon>
        <taxon>Furfurilactobacillus</taxon>
    </lineage>
</organism>
<sequence>MNVLVVGATGRNGMAVVKQLQDQGHHVVATGHNPAKLANIPSVERVVIDLVNEDVSTLVKKLPQNIDALIFTAGASQARPQDAVWIDLDGAVKMMDVARQLDIPQFIMESAAGAGSRSTFDVYDIPLYYVTKYYAERILKSSGLTYTIVRPAILTDQAPTRTASLANNVPQISRTDVAEVLVDALMNDNFKNKAFDLFAGTTPLQLLEPK</sequence>
<comment type="caution">
    <text evidence="2">The sequence shown here is derived from an EMBL/GenBank/DDBJ whole genome shotgun (WGS) entry which is preliminary data.</text>
</comment>
<name>A0ABQ5JKV9_9LACO</name>
<accession>A0ABQ5JKV9</accession>
<evidence type="ECO:0000259" key="1">
    <source>
        <dbReference type="Pfam" id="PF13460"/>
    </source>
</evidence>
<dbReference type="InterPro" id="IPR016040">
    <property type="entry name" value="NAD(P)-bd_dom"/>
</dbReference>
<dbReference type="Proteomes" id="UP001628078">
    <property type="component" value="Unassembled WGS sequence"/>
</dbReference>
<evidence type="ECO:0000313" key="2">
    <source>
        <dbReference type="EMBL" id="GKT05043.1"/>
    </source>
</evidence>
<proteinExistence type="predicted"/>
<dbReference type="InterPro" id="IPR036291">
    <property type="entry name" value="NAD(P)-bd_dom_sf"/>
</dbReference>
<dbReference type="Gene3D" id="3.40.50.720">
    <property type="entry name" value="NAD(P)-binding Rossmann-like Domain"/>
    <property type="match status" value="1"/>
</dbReference>
<keyword evidence="3" id="KW-1185">Reference proteome</keyword>
<evidence type="ECO:0000313" key="3">
    <source>
        <dbReference type="Proteomes" id="UP001628078"/>
    </source>
</evidence>
<gene>
    <name evidence="2" type="primary">yhfK</name>
    <name evidence="2" type="ORF">JCM31185_03320</name>
</gene>
<protein>
    <submittedName>
        <fullName evidence="2">Sugar epimerase YhfK</fullName>
    </submittedName>
</protein>
<feature type="domain" description="NAD(P)-binding" evidence="1">
    <location>
        <begin position="7"/>
        <end position="187"/>
    </location>
</feature>
<dbReference type="EMBL" id="BQXO01000001">
    <property type="protein sequence ID" value="GKT05043.1"/>
    <property type="molecule type" value="Genomic_DNA"/>
</dbReference>
<dbReference type="Pfam" id="PF13460">
    <property type="entry name" value="NAD_binding_10"/>
    <property type="match status" value="1"/>
</dbReference>
<dbReference type="PANTHER" id="PTHR15020">
    <property type="entry name" value="FLAVIN REDUCTASE-RELATED"/>
    <property type="match status" value="1"/>
</dbReference>